<dbReference type="SFLD" id="SFLDG00301">
    <property type="entry name" value="RuBisCO-like_proteins"/>
    <property type="match status" value="1"/>
</dbReference>
<feature type="binding site" evidence="10">
    <location>
        <position position="198"/>
    </location>
    <ligand>
        <name>Mg(2+)</name>
        <dbReference type="ChEBI" id="CHEBI:18420"/>
    </ligand>
</feature>
<feature type="binding site" description="in homodimeric partner" evidence="10">
    <location>
        <position position="117"/>
    </location>
    <ligand>
        <name>substrate</name>
    </ligand>
</feature>
<keyword evidence="14" id="KW-1185">Reference proteome</keyword>
<dbReference type="HAMAP" id="MF_01338">
    <property type="entry name" value="RuBisCO_L_type1"/>
    <property type="match status" value="1"/>
</dbReference>
<keyword evidence="8 10" id="KW-0120">Carbon dioxide fixation</keyword>
<dbReference type="InterPro" id="IPR020888">
    <property type="entry name" value="RuBisCO_lsuI"/>
</dbReference>
<protein>
    <recommendedName>
        <fullName evidence="10">Ribulose bisphosphate carboxylase large chain</fullName>
        <shortName evidence="10">RuBisCO large subunit</shortName>
        <ecNumber evidence="10">4.1.1.39</ecNumber>
    </recommendedName>
</protein>
<evidence type="ECO:0000256" key="7">
    <source>
        <dbReference type="ARBA" id="ARBA00023239"/>
    </source>
</evidence>
<dbReference type="SFLD" id="SFLDG01052">
    <property type="entry name" value="RuBisCO"/>
    <property type="match status" value="1"/>
</dbReference>
<dbReference type="Gene3D" id="3.20.20.110">
    <property type="entry name" value="Ribulose bisphosphate carboxylase, large subunit, C-terminal domain"/>
    <property type="match status" value="1"/>
</dbReference>
<dbReference type="PANTHER" id="PTHR42704:SF17">
    <property type="entry name" value="RIBULOSE BISPHOSPHATE CARBOXYLASE LARGE CHAIN"/>
    <property type="match status" value="1"/>
</dbReference>
<dbReference type="EMBL" id="BAAAMR010000013">
    <property type="protein sequence ID" value="GAA2129193.1"/>
    <property type="molecule type" value="Genomic_DNA"/>
</dbReference>
<keyword evidence="3 10" id="KW-0479">Metal-binding</keyword>
<comment type="subunit">
    <text evidence="10">Heterohexadecamer of 8 large chains and 8 small chains.</text>
</comment>
<keyword evidence="4 10" id="KW-0460">Magnesium</keyword>
<dbReference type="SUPFAM" id="SSF51649">
    <property type="entry name" value="RuBisCo, C-terminal domain"/>
    <property type="match status" value="1"/>
</dbReference>
<dbReference type="Proteomes" id="UP001501020">
    <property type="component" value="Unassembled WGS sequence"/>
</dbReference>
<proteinExistence type="inferred from homology"/>
<comment type="function">
    <text evidence="10">RuBisCO catalyzes two reactions: the carboxylation of D-ribulose 1,5-bisphosphate, the primary event in carbon dioxide fixation, as well as the oxidative fragmentation of the pentose substrate. Both reactions occur simultaneously and in competition at the same active site.</text>
</comment>
<dbReference type="InterPro" id="IPR036376">
    <property type="entry name" value="RuBisCO_lsu_C_sf"/>
</dbReference>
<dbReference type="RefSeq" id="WP_344264043.1">
    <property type="nucleotide sequence ID" value="NZ_BAAAMR010000013.1"/>
</dbReference>
<sequence>MSSGRWSAGVIPYAEMGYWKPDYEPKDSDVLAAFRITPQPGVPPEEAGAAVAGESSTATWTVVWTDRLTSYENYQAKCYKVEQVPGQEGQFIAYIAYDLDLFEEGSIANLTSSIIGNVFGFKALKALRLEDMRIPTHYVKTFQGPAHGIVMEREYLGKFGRPLLGATVKPKLGLSARNYGRVVYEALRGGLDFTKDDENINSQPFMRWRDRFLYCMEGVNRAQAATGEVKGHYLNVTAATMEDMYERAEFAKDLGSVIVMIDLTIGYTAIQSMANWARRNGVILHLHRAGHSTYTRQKNHGVNFRVIAKWMRLAGVDHIHAGTVVGKLEGDPNSVRGYYDTLRLGHVPADPRKGLYFDQDWASLPGCMPVASGGIHAGQMHQLLHYLGEDSILQFGGGTIGHPMGIAAGATANRVALEAMIKARNEGRDYLAEGPDILRAAAKNSRELDVALSTWGDITFTYESTDTPDVVETPVSV</sequence>
<dbReference type="PANTHER" id="PTHR42704">
    <property type="entry name" value="RIBULOSE BISPHOSPHATE CARBOXYLASE"/>
    <property type="match status" value="1"/>
</dbReference>
<dbReference type="Pfam" id="PF00016">
    <property type="entry name" value="RuBisCO_large"/>
    <property type="match status" value="1"/>
</dbReference>
<comment type="similarity">
    <text evidence="1 10">Belongs to the RuBisCO large chain family. Type I subfamily.</text>
</comment>
<dbReference type="InterPro" id="IPR036422">
    <property type="entry name" value="RuBisCO_lsu_N_sf"/>
</dbReference>
<gene>
    <name evidence="10" type="primary">cbbL</name>
    <name evidence="13" type="ORF">GCM10009727_20500</name>
</gene>
<feature type="binding site" evidence="10">
    <location>
        <position position="171"/>
    </location>
    <ligand>
        <name>substrate</name>
    </ligand>
</feature>
<organism evidence="13 14">
    <name type="scientific">Actinomadura napierensis</name>
    <dbReference type="NCBI Taxonomy" id="267854"/>
    <lineage>
        <taxon>Bacteria</taxon>
        <taxon>Bacillati</taxon>
        <taxon>Actinomycetota</taxon>
        <taxon>Actinomycetes</taxon>
        <taxon>Streptosporangiales</taxon>
        <taxon>Thermomonosporaceae</taxon>
        <taxon>Actinomadura</taxon>
    </lineage>
</organism>
<dbReference type="Pfam" id="PF02788">
    <property type="entry name" value="RuBisCO_large_N"/>
    <property type="match status" value="1"/>
</dbReference>
<name>A0ABP5K9C5_9ACTN</name>
<comment type="cofactor">
    <cofactor evidence="10">
        <name>Mg(2+)</name>
        <dbReference type="ChEBI" id="CHEBI:18420"/>
    </cofactor>
    <text evidence="10">Binds 1 Mg(2+) ion per subunit.</text>
</comment>
<dbReference type="SUPFAM" id="SSF54966">
    <property type="entry name" value="RuBisCO, large subunit, small (N-terminal) domain"/>
    <property type="match status" value="1"/>
</dbReference>
<feature type="active site" description="Proton acceptor" evidence="10">
    <location>
        <position position="287"/>
    </location>
</feature>
<dbReference type="SFLD" id="SFLDS00014">
    <property type="entry name" value="RuBisCO"/>
    <property type="match status" value="1"/>
</dbReference>
<dbReference type="CDD" id="cd08212">
    <property type="entry name" value="RuBisCO_large_I"/>
    <property type="match status" value="1"/>
</dbReference>
<feature type="binding site" description="via carbamate group" evidence="10">
    <location>
        <position position="195"/>
    </location>
    <ligand>
        <name>Mg(2+)</name>
        <dbReference type="ChEBI" id="CHEBI:18420"/>
    </ligand>
</feature>
<evidence type="ECO:0000256" key="4">
    <source>
        <dbReference type="ARBA" id="ARBA00022842"/>
    </source>
</evidence>
<dbReference type="InterPro" id="IPR033966">
    <property type="entry name" value="RuBisCO"/>
</dbReference>
<evidence type="ECO:0000313" key="14">
    <source>
        <dbReference type="Proteomes" id="UP001501020"/>
    </source>
</evidence>
<keyword evidence="2 10" id="KW-0113">Calvin cycle</keyword>
<feature type="binding site" evidence="10">
    <location>
        <position position="288"/>
    </location>
    <ligand>
        <name>substrate</name>
    </ligand>
</feature>
<evidence type="ECO:0000256" key="10">
    <source>
        <dbReference type="HAMAP-Rule" id="MF_01338"/>
    </source>
</evidence>
<evidence type="ECO:0000256" key="9">
    <source>
        <dbReference type="ARBA" id="ARBA00049469"/>
    </source>
</evidence>
<evidence type="ECO:0000313" key="13">
    <source>
        <dbReference type="EMBL" id="GAA2129193.1"/>
    </source>
</evidence>
<evidence type="ECO:0000256" key="8">
    <source>
        <dbReference type="ARBA" id="ARBA00023300"/>
    </source>
</evidence>
<feature type="domain" description="Ribulose bisphosphate carboxylase large subunit ferrodoxin-like N-terminal" evidence="12">
    <location>
        <begin position="18"/>
        <end position="138"/>
    </location>
</feature>
<dbReference type="InterPro" id="IPR020878">
    <property type="entry name" value="RuBisCo_large_chain_AS"/>
</dbReference>
<feature type="binding site" evidence="10">
    <location>
        <position position="167"/>
    </location>
    <ligand>
        <name>substrate</name>
    </ligand>
</feature>
<evidence type="ECO:0000256" key="3">
    <source>
        <dbReference type="ARBA" id="ARBA00022723"/>
    </source>
</evidence>
<feature type="site" description="Transition state stabilizer" evidence="10">
    <location>
        <position position="327"/>
    </location>
</feature>
<reference evidence="14" key="1">
    <citation type="journal article" date="2019" name="Int. J. Syst. Evol. Microbiol.">
        <title>The Global Catalogue of Microorganisms (GCM) 10K type strain sequencing project: providing services to taxonomists for standard genome sequencing and annotation.</title>
        <authorList>
            <consortium name="The Broad Institute Genomics Platform"/>
            <consortium name="The Broad Institute Genome Sequencing Center for Infectious Disease"/>
            <person name="Wu L."/>
            <person name="Ma J."/>
        </authorList>
    </citation>
    <scope>NUCLEOTIDE SEQUENCE [LARGE SCALE GENOMIC DNA]</scope>
    <source>
        <strain evidence="14">JCM 13850</strain>
    </source>
</reference>
<dbReference type="InterPro" id="IPR000685">
    <property type="entry name" value="RuBisCO_lsu_C"/>
</dbReference>
<feature type="binding site" evidence="10">
    <location>
        <position position="372"/>
    </location>
    <ligand>
        <name>substrate</name>
    </ligand>
</feature>
<feature type="domain" description="Ribulose bisphosphate carboxylase large subunit C-terminal" evidence="11">
    <location>
        <begin position="148"/>
        <end position="455"/>
    </location>
</feature>
<keyword evidence="5 10" id="KW-0560">Oxidoreductase</keyword>
<evidence type="ECO:0000256" key="2">
    <source>
        <dbReference type="ARBA" id="ARBA00022567"/>
    </source>
</evidence>
<keyword evidence="7 10" id="KW-0456">Lyase</keyword>
<feature type="modified residue" description="N6-carboxylysine" evidence="10">
    <location>
        <position position="195"/>
    </location>
</feature>
<keyword evidence="6 10" id="KW-0503">Monooxygenase</keyword>
<evidence type="ECO:0000256" key="1">
    <source>
        <dbReference type="ARBA" id="ARBA00006204"/>
    </source>
</evidence>
<comment type="caution">
    <text evidence="10">Lacks conserved residue(s) required for the propagation of feature annotation.</text>
</comment>
<evidence type="ECO:0000256" key="6">
    <source>
        <dbReference type="ARBA" id="ARBA00023033"/>
    </source>
</evidence>
<feature type="active site" description="Proton acceptor" evidence="10">
    <location>
        <position position="169"/>
    </location>
</feature>
<feature type="binding site" evidence="10">
    <location>
        <position position="320"/>
    </location>
    <ligand>
        <name>substrate</name>
    </ligand>
</feature>
<evidence type="ECO:0000256" key="5">
    <source>
        <dbReference type="ARBA" id="ARBA00023002"/>
    </source>
</evidence>
<accession>A0ABP5K9C5</accession>
<dbReference type="InterPro" id="IPR017443">
    <property type="entry name" value="RuBisCO_lsu_fd_N"/>
</dbReference>
<dbReference type="NCBIfam" id="NF003252">
    <property type="entry name" value="PRK04208.1"/>
    <property type="match status" value="1"/>
</dbReference>
<evidence type="ECO:0000259" key="11">
    <source>
        <dbReference type="Pfam" id="PF00016"/>
    </source>
</evidence>
<dbReference type="EC" id="4.1.1.39" evidence="10"/>
<dbReference type="Gene3D" id="3.30.70.150">
    <property type="entry name" value="RuBisCO large subunit, N-terminal domain"/>
    <property type="match status" value="1"/>
</dbReference>
<comment type="caution">
    <text evidence="13">The sequence shown here is derived from an EMBL/GenBank/DDBJ whole genome shotgun (WGS) entry which is preliminary data.</text>
</comment>
<comment type="catalytic activity">
    <reaction evidence="10">
        <text>D-ribulose 1,5-bisphosphate + O2 = 2-phosphoglycolate + (2R)-3-phosphoglycerate + 2 H(+)</text>
        <dbReference type="Rhea" id="RHEA:36631"/>
        <dbReference type="ChEBI" id="CHEBI:15378"/>
        <dbReference type="ChEBI" id="CHEBI:15379"/>
        <dbReference type="ChEBI" id="CHEBI:57870"/>
        <dbReference type="ChEBI" id="CHEBI:58033"/>
        <dbReference type="ChEBI" id="CHEBI:58272"/>
    </reaction>
</comment>
<comment type="catalytic activity">
    <reaction evidence="9 10">
        <text>2 (2R)-3-phosphoglycerate + 2 H(+) = D-ribulose 1,5-bisphosphate + CO2 + H2O</text>
        <dbReference type="Rhea" id="RHEA:23124"/>
        <dbReference type="ChEBI" id="CHEBI:15377"/>
        <dbReference type="ChEBI" id="CHEBI:15378"/>
        <dbReference type="ChEBI" id="CHEBI:16526"/>
        <dbReference type="ChEBI" id="CHEBI:57870"/>
        <dbReference type="ChEBI" id="CHEBI:58272"/>
        <dbReference type="EC" id="4.1.1.39"/>
    </reaction>
</comment>
<feature type="binding site" evidence="10">
    <location>
        <position position="197"/>
    </location>
    <ligand>
        <name>Mg(2+)</name>
        <dbReference type="ChEBI" id="CHEBI:18420"/>
    </ligand>
</feature>
<comment type="miscellaneous">
    <text evidence="10">The basic functional RuBisCO is composed of a large chain homodimer in a 'head-to-tail' conformation. In form I RuBisCO this homodimer is arranged in a barrel-like tetramer with the small subunits forming a tetrameric 'cap' on each end of the 'barrel'.</text>
</comment>
<dbReference type="PROSITE" id="PS00157">
    <property type="entry name" value="RUBISCO_LARGE"/>
    <property type="match status" value="1"/>
</dbReference>
<evidence type="ECO:0000259" key="12">
    <source>
        <dbReference type="Pfam" id="PF02788"/>
    </source>
</evidence>